<proteinExistence type="predicted"/>
<name>A0ABW1ALL9_9RHOO</name>
<accession>A0ABW1ALL9</accession>
<keyword evidence="1" id="KW-0808">Transferase</keyword>
<dbReference type="PANTHER" id="PTHR42280">
    <property type="entry name" value="CITG FAMILY PROTEIN"/>
    <property type="match status" value="1"/>
</dbReference>
<evidence type="ECO:0000313" key="2">
    <source>
        <dbReference type="Proteomes" id="UP001595974"/>
    </source>
</evidence>
<dbReference type="Proteomes" id="UP001595974">
    <property type="component" value="Unassembled WGS sequence"/>
</dbReference>
<dbReference type="EMBL" id="JBHSOG010000007">
    <property type="protein sequence ID" value="MFC5768050.1"/>
    <property type="molecule type" value="Genomic_DNA"/>
</dbReference>
<dbReference type="GO" id="GO:0046917">
    <property type="term" value="F:triphosphoribosyl-dephospho-CoA synthase activity"/>
    <property type="evidence" value="ECO:0007669"/>
    <property type="project" value="UniProtKB-EC"/>
</dbReference>
<dbReference type="Pfam" id="PF01874">
    <property type="entry name" value="CitG"/>
    <property type="match status" value="1"/>
</dbReference>
<dbReference type="InterPro" id="IPR002736">
    <property type="entry name" value="CitG"/>
</dbReference>
<dbReference type="PANTHER" id="PTHR42280:SF1">
    <property type="entry name" value="CITG FAMILY PROTEIN"/>
    <property type="match status" value="1"/>
</dbReference>
<comment type="caution">
    <text evidence="1">The sequence shown here is derived from an EMBL/GenBank/DDBJ whole genome shotgun (WGS) entry which is preliminary data.</text>
</comment>
<dbReference type="GO" id="GO:0016757">
    <property type="term" value="F:glycosyltransferase activity"/>
    <property type="evidence" value="ECO:0007669"/>
    <property type="project" value="UniProtKB-KW"/>
</dbReference>
<reference evidence="2" key="1">
    <citation type="journal article" date="2019" name="Int. J. Syst. Evol. Microbiol.">
        <title>The Global Catalogue of Microorganisms (GCM) 10K type strain sequencing project: providing services to taxonomists for standard genome sequencing and annotation.</title>
        <authorList>
            <consortium name="The Broad Institute Genomics Platform"/>
            <consortium name="The Broad Institute Genome Sequencing Center for Infectious Disease"/>
            <person name="Wu L."/>
            <person name="Ma J."/>
        </authorList>
    </citation>
    <scope>NUCLEOTIDE SEQUENCE [LARGE SCALE GENOMIC DNA]</scope>
    <source>
        <strain evidence="2">SHR3</strain>
    </source>
</reference>
<sequence>MVFPTLSDDGSSGGRANGAGDLYRDADAAYLWACMRDVAVFKPGNVSLASAGHGMAAVQFLSSAAASAGPLLRTGAPVGARIEGAVVATRAVAGCNTNLGIVLLCAPVALAAERAAAKGEAALLGALGGVLDGLDVADACAAYRAIALASPGGLGNVGEQDVSVPPTMDLKSAMALAADRDMIARQYARGFDDLAIAGLRPFLRETDVGGDLAACVQRLFLRFLSAFPDSHIVRKSGLPAARSVQAEAAPWLARLERDESAGSCAAFTAWDASLKQRGLNPGTSADLTVCTLFMAALLRPALIGRRARKA</sequence>
<gene>
    <name evidence="1" type="ORF">ACFPTN_01555</name>
</gene>
<dbReference type="Gene3D" id="1.10.4200.10">
    <property type="entry name" value="Triphosphoribosyl-dephospho-CoA protein"/>
    <property type="match status" value="1"/>
</dbReference>
<organism evidence="1 2">
    <name type="scientific">Thauera sinica</name>
    <dbReference type="NCBI Taxonomy" id="2665146"/>
    <lineage>
        <taxon>Bacteria</taxon>
        <taxon>Pseudomonadati</taxon>
        <taxon>Pseudomonadota</taxon>
        <taxon>Betaproteobacteria</taxon>
        <taxon>Rhodocyclales</taxon>
        <taxon>Zoogloeaceae</taxon>
        <taxon>Thauera</taxon>
    </lineage>
</organism>
<evidence type="ECO:0000313" key="1">
    <source>
        <dbReference type="EMBL" id="MFC5768050.1"/>
    </source>
</evidence>
<dbReference type="RefSeq" id="WP_096448874.1">
    <property type="nucleotide sequence ID" value="NZ_JBHSOG010000007.1"/>
</dbReference>
<dbReference type="EC" id="2.4.2.52" evidence="1"/>
<protein>
    <submittedName>
        <fullName evidence="1">Triphosphoribosyl-dephospho-CoA synthase</fullName>
        <ecNumber evidence="1">2.4.2.52</ecNumber>
    </submittedName>
</protein>
<keyword evidence="2" id="KW-1185">Reference proteome</keyword>
<keyword evidence="1" id="KW-0328">Glycosyltransferase</keyword>